<dbReference type="AlphaFoldDB" id="A0A251UJG1"/>
<evidence type="ECO:0000313" key="3">
    <source>
        <dbReference type="EMBL" id="OTG23478.1"/>
    </source>
</evidence>
<dbReference type="EMBL" id="MNCJ02000321">
    <property type="protein sequence ID" value="KAF5803177.1"/>
    <property type="molecule type" value="Genomic_DNA"/>
</dbReference>
<keyword evidence="1" id="KW-0812">Transmembrane</keyword>
<proteinExistence type="predicted"/>
<feature type="transmembrane region" description="Helical" evidence="1">
    <location>
        <begin position="14"/>
        <end position="32"/>
    </location>
</feature>
<accession>A0A251UJG1</accession>
<keyword evidence="1" id="KW-1133">Transmembrane helix</keyword>
<keyword evidence="1" id="KW-0472">Membrane</keyword>
<protein>
    <submittedName>
        <fullName evidence="3">Uncharacterized protein</fullName>
    </submittedName>
</protein>
<dbReference type="InParanoid" id="A0A251UJG1"/>
<reference evidence="3" key="2">
    <citation type="submission" date="2017-02" db="EMBL/GenBank/DDBJ databases">
        <title>Sunflower complete genome.</title>
        <authorList>
            <person name="Langlade N."/>
            <person name="Munos S."/>
        </authorList>
    </citation>
    <scope>NUCLEOTIDE SEQUENCE [LARGE SCALE GENOMIC DNA]</scope>
    <source>
        <tissue evidence="3">Leaves</tissue>
    </source>
</reference>
<evidence type="ECO:0000313" key="4">
    <source>
        <dbReference type="Proteomes" id="UP000215914"/>
    </source>
</evidence>
<evidence type="ECO:0000256" key="1">
    <source>
        <dbReference type="SAM" id="Phobius"/>
    </source>
</evidence>
<dbReference type="Gramene" id="mRNA:HanXRQr2_Chr06g0268271">
    <property type="protein sequence ID" value="CDS:HanXRQr2_Chr06g0268271.1"/>
    <property type="gene ID" value="HanXRQr2_Chr06g0268271"/>
</dbReference>
<reference evidence="2 4" key="1">
    <citation type="journal article" date="2017" name="Nature">
        <title>The sunflower genome provides insights into oil metabolism, flowering and Asterid evolution.</title>
        <authorList>
            <person name="Badouin H."/>
            <person name="Gouzy J."/>
            <person name="Grassa C.J."/>
            <person name="Murat F."/>
            <person name="Staton S.E."/>
            <person name="Cottret L."/>
            <person name="Lelandais-Briere C."/>
            <person name="Owens G.L."/>
            <person name="Carrere S."/>
            <person name="Mayjonade B."/>
            <person name="Legrand L."/>
            <person name="Gill N."/>
            <person name="Kane N.C."/>
            <person name="Bowers J.E."/>
            <person name="Hubner S."/>
            <person name="Bellec A."/>
            <person name="Berard A."/>
            <person name="Berges H."/>
            <person name="Blanchet N."/>
            <person name="Boniface M.C."/>
            <person name="Brunel D."/>
            <person name="Catrice O."/>
            <person name="Chaidir N."/>
            <person name="Claudel C."/>
            <person name="Donnadieu C."/>
            <person name="Faraut T."/>
            <person name="Fievet G."/>
            <person name="Helmstetter N."/>
            <person name="King M."/>
            <person name="Knapp S.J."/>
            <person name="Lai Z."/>
            <person name="Le Paslier M.C."/>
            <person name="Lippi Y."/>
            <person name="Lorenzon L."/>
            <person name="Mandel J.R."/>
            <person name="Marage G."/>
            <person name="Marchand G."/>
            <person name="Marquand E."/>
            <person name="Bret-Mestries E."/>
            <person name="Morien E."/>
            <person name="Nambeesan S."/>
            <person name="Nguyen T."/>
            <person name="Pegot-Espagnet P."/>
            <person name="Pouilly N."/>
            <person name="Raftis F."/>
            <person name="Sallet E."/>
            <person name="Schiex T."/>
            <person name="Thomas J."/>
            <person name="Vandecasteele C."/>
            <person name="Vares D."/>
            <person name="Vear F."/>
            <person name="Vautrin S."/>
            <person name="Crespi M."/>
            <person name="Mangin B."/>
            <person name="Burke J.M."/>
            <person name="Salse J."/>
            <person name="Munos S."/>
            <person name="Vincourt P."/>
            <person name="Rieseberg L.H."/>
            <person name="Langlade N.B."/>
        </authorList>
    </citation>
    <scope>NUCLEOTIDE SEQUENCE [LARGE SCALE GENOMIC DNA]</scope>
    <source>
        <strain evidence="4">cv. SF193</strain>
        <tissue evidence="2">Leaves</tissue>
    </source>
</reference>
<evidence type="ECO:0000313" key="2">
    <source>
        <dbReference type="EMBL" id="KAF5803177.1"/>
    </source>
</evidence>
<sequence length="105" mass="11760">MTVRVYGSDSVNDQLFWCGFSLHSGLGHIIFFRQRRFMMVVEVFKGWLSGSGSVRSKRVIFRCSGQGLGRVQHPVNSGQPQSKQVNVGQPVNCRVNWSNGRCGKV</sequence>
<reference evidence="2" key="3">
    <citation type="submission" date="2020-06" db="EMBL/GenBank/DDBJ databases">
        <title>Helianthus annuus Genome sequencing and assembly Release 2.</title>
        <authorList>
            <person name="Gouzy J."/>
            <person name="Langlade N."/>
            <person name="Munos S."/>
        </authorList>
    </citation>
    <scope>NUCLEOTIDE SEQUENCE</scope>
    <source>
        <tissue evidence="2">Leaves</tissue>
    </source>
</reference>
<gene>
    <name evidence="3" type="ORF">HannXRQ_Chr06g0182951</name>
    <name evidence="2" type="ORF">HanXRQr2_Chr06g0268271</name>
</gene>
<dbReference type="Proteomes" id="UP000215914">
    <property type="component" value="Chromosome 6"/>
</dbReference>
<name>A0A251UJG1_HELAN</name>
<organism evidence="3 4">
    <name type="scientific">Helianthus annuus</name>
    <name type="common">Common sunflower</name>
    <dbReference type="NCBI Taxonomy" id="4232"/>
    <lineage>
        <taxon>Eukaryota</taxon>
        <taxon>Viridiplantae</taxon>
        <taxon>Streptophyta</taxon>
        <taxon>Embryophyta</taxon>
        <taxon>Tracheophyta</taxon>
        <taxon>Spermatophyta</taxon>
        <taxon>Magnoliopsida</taxon>
        <taxon>eudicotyledons</taxon>
        <taxon>Gunneridae</taxon>
        <taxon>Pentapetalae</taxon>
        <taxon>asterids</taxon>
        <taxon>campanulids</taxon>
        <taxon>Asterales</taxon>
        <taxon>Asteraceae</taxon>
        <taxon>Asteroideae</taxon>
        <taxon>Heliantheae alliance</taxon>
        <taxon>Heliantheae</taxon>
        <taxon>Helianthus</taxon>
    </lineage>
</organism>
<dbReference type="EMBL" id="CM007895">
    <property type="protein sequence ID" value="OTG23478.1"/>
    <property type="molecule type" value="Genomic_DNA"/>
</dbReference>
<keyword evidence="4" id="KW-1185">Reference proteome</keyword>